<proteinExistence type="predicted"/>
<protein>
    <submittedName>
        <fullName evidence="1">Uncharacterized protein</fullName>
    </submittedName>
</protein>
<dbReference type="EMBL" id="VYYT01000083">
    <property type="protein sequence ID" value="KAK2771255.1"/>
    <property type="molecule type" value="Genomic_DNA"/>
</dbReference>
<name>A0AAD9YME9_COLKA</name>
<gene>
    <name evidence="1" type="ORF">CKAH01_14404</name>
</gene>
<evidence type="ECO:0000313" key="1">
    <source>
        <dbReference type="EMBL" id="KAK2771255.1"/>
    </source>
</evidence>
<reference evidence="1" key="1">
    <citation type="submission" date="2023-02" db="EMBL/GenBank/DDBJ databases">
        <title>Colletotrichum kahawae CIFC_Que2 genome sequencing and assembly.</title>
        <authorList>
            <person name="Baroncelli R."/>
        </authorList>
    </citation>
    <scope>NUCLEOTIDE SEQUENCE</scope>
    <source>
        <strain evidence="1">CIFC_Que2</strain>
    </source>
</reference>
<organism evidence="1 2">
    <name type="scientific">Colletotrichum kahawae</name>
    <name type="common">Coffee berry disease fungus</name>
    <dbReference type="NCBI Taxonomy" id="34407"/>
    <lineage>
        <taxon>Eukaryota</taxon>
        <taxon>Fungi</taxon>
        <taxon>Dikarya</taxon>
        <taxon>Ascomycota</taxon>
        <taxon>Pezizomycotina</taxon>
        <taxon>Sordariomycetes</taxon>
        <taxon>Hypocreomycetidae</taxon>
        <taxon>Glomerellales</taxon>
        <taxon>Glomerellaceae</taxon>
        <taxon>Colletotrichum</taxon>
        <taxon>Colletotrichum gloeosporioides species complex</taxon>
    </lineage>
</organism>
<dbReference type="Proteomes" id="UP001281614">
    <property type="component" value="Unassembled WGS sequence"/>
</dbReference>
<evidence type="ECO:0000313" key="2">
    <source>
        <dbReference type="Proteomes" id="UP001281614"/>
    </source>
</evidence>
<dbReference type="AlphaFoldDB" id="A0AAD9YME9"/>
<keyword evidence="2" id="KW-1185">Reference proteome</keyword>
<comment type="caution">
    <text evidence="1">The sequence shown here is derived from an EMBL/GenBank/DDBJ whole genome shotgun (WGS) entry which is preliminary data.</text>
</comment>
<sequence>MIDDDFRLFTAGIVKRLILCSVFGVHGSAAVEKIMHSLVVLTNDSIVQLHFVIFWNDTLRERLLNNELYEVIEESQEEAIITSEPLM</sequence>
<accession>A0AAD9YME9</accession>